<evidence type="ECO:0000256" key="1">
    <source>
        <dbReference type="SAM" id="Phobius"/>
    </source>
</evidence>
<protein>
    <submittedName>
        <fullName evidence="2">Monovalent cation/proton antiporter, MnhG/PhaG subunit</fullName>
    </submittedName>
</protein>
<dbReference type="Proteomes" id="UP000000254">
    <property type="component" value="Chromosome"/>
</dbReference>
<dbReference type="Pfam" id="PF03334">
    <property type="entry name" value="PhaG_MnhG_YufB"/>
    <property type="match status" value="1"/>
</dbReference>
<keyword evidence="3" id="KW-1185">Reference proteome</keyword>
<evidence type="ECO:0000313" key="2">
    <source>
        <dbReference type="EMBL" id="ABN69136.1"/>
    </source>
</evidence>
<keyword evidence="1" id="KW-0472">Membrane</keyword>
<keyword evidence="1" id="KW-1133">Transmembrane helix</keyword>
<evidence type="ECO:0000313" key="3">
    <source>
        <dbReference type="Proteomes" id="UP000000254"/>
    </source>
</evidence>
<dbReference type="InterPro" id="IPR005133">
    <property type="entry name" value="PhaG_MnhG_YufB"/>
</dbReference>
<keyword evidence="1" id="KW-0812">Transmembrane</keyword>
<feature type="transmembrane region" description="Helical" evidence="1">
    <location>
        <begin position="38"/>
        <end position="62"/>
    </location>
</feature>
<dbReference type="HOGENOM" id="CLU_121334_0_2_2"/>
<dbReference type="EMBL" id="CP000575">
    <property type="protein sequence ID" value="ABN69136.1"/>
    <property type="molecule type" value="Genomic_DNA"/>
</dbReference>
<gene>
    <name evidence="2" type="ordered locus">Smar_0023</name>
</gene>
<dbReference type="PANTHER" id="PTHR34703:SF1">
    <property type="entry name" value="ANTIPORTER SUBUNIT MNHG2-RELATED"/>
    <property type="match status" value="1"/>
</dbReference>
<dbReference type="AlphaFoldDB" id="A3DKH6"/>
<feature type="transmembrane region" description="Helical" evidence="1">
    <location>
        <begin position="6"/>
        <end position="26"/>
    </location>
</feature>
<reference evidence="2 3" key="2">
    <citation type="journal article" date="2009" name="Stand. Genomic Sci.">
        <title>Complete genome sequence of Staphylothermus marinus Stetter and Fiala 1986 type strain F1.</title>
        <authorList>
            <person name="Anderson I.J."/>
            <person name="Sun H."/>
            <person name="Lapidus A."/>
            <person name="Copeland A."/>
            <person name="Glavina Del Rio T."/>
            <person name="Tice H."/>
            <person name="Dalin E."/>
            <person name="Lucas S."/>
            <person name="Barry K."/>
            <person name="Land M."/>
            <person name="Richardson P."/>
            <person name="Huber H."/>
            <person name="Kyrpides N.C."/>
        </authorList>
    </citation>
    <scope>NUCLEOTIDE SEQUENCE [LARGE SCALE GENOMIC DNA]</scope>
    <source>
        <strain evidence="3">ATCC 43588 / DSM 3639 / JCM 9404 / F1</strain>
    </source>
</reference>
<accession>A3DKH6</accession>
<reference evidence="3" key="1">
    <citation type="journal article" date="2009" name="BMC Genomics">
        <title>The complete genome sequence of Staphylothermus marinus reveals differences in sulfur metabolism among heterotrophic Crenarchaeota.</title>
        <authorList>
            <person name="Anderson I.J."/>
            <person name="Dharmarajan L."/>
            <person name="Rodriguez J."/>
            <person name="Hooper S."/>
            <person name="Porat I."/>
            <person name="Ulrich L.E."/>
            <person name="Elkins J.G."/>
            <person name="Mavromatis K."/>
            <person name="Sun H."/>
            <person name="Land M."/>
            <person name="Lapidus A."/>
            <person name="Lucas S."/>
            <person name="Barry K."/>
            <person name="Huber H."/>
            <person name="Zhulin I.B."/>
            <person name="Whitman W.B."/>
            <person name="Mukhopadhyay B."/>
            <person name="Woese C."/>
            <person name="Bristow J."/>
            <person name="Kyrpides N."/>
        </authorList>
    </citation>
    <scope>NUCLEOTIDE SEQUENCE [LARGE SCALE GENOMIC DNA]</scope>
    <source>
        <strain evidence="3">ATCC 43588 / DSM 3639 / JCM 9404 / F1</strain>
    </source>
</reference>
<dbReference type="NCBIfam" id="TIGR01300">
    <property type="entry name" value="CPA3_mnhG_phaG"/>
    <property type="match status" value="1"/>
</dbReference>
<organism evidence="2 3">
    <name type="scientific">Staphylothermus marinus (strain ATCC 43588 / DSM 3639 / JCM 9404 / F1)</name>
    <dbReference type="NCBI Taxonomy" id="399550"/>
    <lineage>
        <taxon>Archaea</taxon>
        <taxon>Thermoproteota</taxon>
        <taxon>Thermoprotei</taxon>
        <taxon>Desulfurococcales</taxon>
        <taxon>Desulfurococcaceae</taxon>
        <taxon>Staphylothermus</taxon>
    </lineage>
</organism>
<dbReference type="RefSeq" id="WP_011838327.1">
    <property type="nucleotide sequence ID" value="NC_009033.1"/>
</dbReference>
<dbReference type="PANTHER" id="PTHR34703">
    <property type="entry name" value="ANTIPORTER SUBUNIT MNHG2-RELATED"/>
    <property type="match status" value="1"/>
</dbReference>
<dbReference type="KEGG" id="smr:Smar_0023"/>
<sequence>MFEDVLVVIGMIMIGIGAVADLIAAIGMNRFKNFYLRLHAATIGTIWGAFVPLIGASLIATGCGCLGIYRWFVAGGGLVTAILILILGPAGSHALARASHRSGIVRVEPCIIDQLDESMCVKESSRGGSE</sequence>
<dbReference type="eggNOG" id="arCOG03082">
    <property type="taxonomic scope" value="Archaea"/>
</dbReference>
<name>A3DKH6_STAMF</name>
<dbReference type="STRING" id="399550.Smar_0023"/>
<proteinExistence type="predicted"/>
<dbReference type="GO" id="GO:0015385">
    <property type="term" value="F:sodium:proton antiporter activity"/>
    <property type="evidence" value="ECO:0007669"/>
    <property type="project" value="TreeGrafter"/>
</dbReference>
<feature type="transmembrane region" description="Helical" evidence="1">
    <location>
        <begin position="68"/>
        <end position="87"/>
    </location>
</feature>
<dbReference type="GeneID" id="4907472"/>